<feature type="region of interest" description="Disordered" evidence="6">
    <location>
        <begin position="1"/>
        <end position="23"/>
    </location>
</feature>
<feature type="domain" description="Cyclin-like" evidence="7">
    <location>
        <begin position="63"/>
        <end position="162"/>
    </location>
</feature>
<gene>
    <name evidence="8" type="ORF">TAV2_LOCUS23613</name>
</gene>
<feature type="region of interest" description="Disordered" evidence="6">
    <location>
        <begin position="275"/>
        <end position="406"/>
    </location>
</feature>
<evidence type="ECO:0000256" key="3">
    <source>
        <dbReference type="ARBA" id="ARBA00023306"/>
    </source>
</evidence>
<name>A0AAU9T3F8_THLAR</name>
<comment type="similarity">
    <text evidence="4">Belongs to the cyclin family. Cyclin T subfamily.</text>
</comment>
<reference evidence="8 9" key="1">
    <citation type="submission" date="2022-03" db="EMBL/GenBank/DDBJ databases">
        <authorList>
            <person name="Nunn A."/>
            <person name="Chopra R."/>
            <person name="Nunn A."/>
            <person name="Contreras Garrido A."/>
        </authorList>
    </citation>
    <scope>NUCLEOTIDE SEQUENCE [LARGE SCALE GENOMIC DNA]</scope>
</reference>
<evidence type="ECO:0000256" key="6">
    <source>
        <dbReference type="SAM" id="MobiDB-lite"/>
    </source>
</evidence>
<dbReference type="FunFam" id="1.10.472.10:FF:000026">
    <property type="entry name" value="Cyclin-T1-5 like"/>
    <property type="match status" value="1"/>
</dbReference>
<accession>A0AAU9T3F8</accession>
<dbReference type="Proteomes" id="UP000836841">
    <property type="component" value="Chromosome 7"/>
</dbReference>
<dbReference type="InterPro" id="IPR006671">
    <property type="entry name" value="Cyclin_N"/>
</dbReference>
<keyword evidence="1" id="KW-0132">Cell division</keyword>
<sequence length="480" mass="53764">MDGMLPGSLSGKKSDTSPVSSNLHDSEVTPWYFSRVEIEKNSPSRRDGIDLKKETRLRKSYCTYLKHLGVKLKVPPITIATAIVFCHRFFLRQSHAKNDRWTIATACMFLAGKVEETPRALKDVIIVSYEIIHKKVVEAAQRKEVYENRKEPVLNGEELVLSTLNFDLTIGHPYQPLIDAIKKYLVEEAKAQFPQVAWSFVNDCYQTTLCLQYKPRHIAAGAFFLAAEHLTMDLQSYEEGLRQEFDITPRQLEDIHGQMLELYEKKHVSACQGSMVERSNNGGDVVHQPVSRDMASTDKCASSDIEGGSSKVNLNQSDDHSVHDRSRPEGIEKENGESEAGDNRDDHSVRVITDKTGGDVGISPLEKDLQLPREEVKAKGEKDKESFGKGVKKSESMDENDLSEREVEDVALHDEDGKTMLKRSQSFPKVEVADSNMTVENSEILDANYSGGHGSLIADVSQMNGNDLKEMVVEDGEIVF</sequence>
<evidence type="ECO:0000313" key="8">
    <source>
        <dbReference type="EMBL" id="CAH2078524.1"/>
    </source>
</evidence>
<keyword evidence="3" id="KW-0131">Cell cycle</keyword>
<dbReference type="AlphaFoldDB" id="A0AAU9T3F8"/>
<dbReference type="InterPro" id="IPR036915">
    <property type="entry name" value="Cyclin-like_sf"/>
</dbReference>
<dbReference type="PANTHER" id="PTHR10026">
    <property type="entry name" value="CYCLIN"/>
    <property type="match status" value="1"/>
</dbReference>
<evidence type="ECO:0000313" key="9">
    <source>
        <dbReference type="Proteomes" id="UP000836841"/>
    </source>
</evidence>
<keyword evidence="9" id="KW-1185">Reference proteome</keyword>
<evidence type="ECO:0000259" key="7">
    <source>
        <dbReference type="SMART" id="SM00385"/>
    </source>
</evidence>
<dbReference type="InterPro" id="IPR043198">
    <property type="entry name" value="Cyclin/Ssn8"/>
</dbReference>
<feature type="compositionally biased region" description="Basic and acidic residues" evidence="6">
    <location>
        <begin position="317"/>
        <end position="357"/>
    </location>
</feature>
<evidence type="ECO:0000256" key="5">
    <source>
        <dbReference type="RuleBase" id="RU000383"/>
    </source>
</evidence>
<keyword evidence="2 5" id="KW-0195">Cyclin</keyword>
<dbReference type="GO" id="GO:0006357">
    <property type="term" value="P:regulation of transcription by RNA polymerase II"/>
    <property type="evidence" value="ECO:0007669"/>
    <property type="project" value="InterPro"/>
</dbReference>
<dbReference type="GO" id="GO:0051301">
    <property type="term" value="P:cell division"/>
    <property type="evidence" value="ECO:0007669"/>
    <property type="project" value="UniProtKB-KW"/>
</dbReference>
<feature type="domain" description="Cyclin-like" evidence="7">
    <location>
        <begin position="175"/>
        <end position="264"/>
    </location>
</feature>
<dbReference type="SMART" id="SM00385">
    <property type="entry name" value="CYCLIN"/>
    <property type="match status" value="2"/>
</dbReference>
<protein>
    <recommendedName>
        <fullName evidence="7">Cyclin-like domain-containing protein</fullName>
    </recommendedName>
</protein>
<dbReference type="SUPFAM" id="SSF47954">
    <property type="entry name" value="Cyclin-like"/>
    <property type="match status" value="2"/>
</dbReference>
<dbReference type="GO" id="GO:0016538">
    <property type="term" value="F:cyclin-dependent protein serine/threonine kinase regulator activity"/>
    <property type="evidence" value="ECO:0007669"/>
    <property type="project" value="InterPro"/>
</dbReference>
<feature type="compositionally biased region" description="Basic and acidic residues" evidence="6">
    <location>
        <begin position="365"/>
        <end position="406"/>
    </location>
</feature>
<evidence type="ECO:0000256" key="1">
    <source>
        <dbReference type="ARBA" id="ARBA00022618"/>
    </source>
</evidence>
<dbReference type="EMBL" id="OU466863">
    <property type="protein sequence ID" value="CAH2078524.1"/>
    <property type="molecule type" value="Genomic_DNA"/>
</dbReference>
<evidence type="ECO:0000256" key="2">
    <source>
        <dbReference type="ARBA" id="ARBA00023127"/>
    </source>
</evidence>
<evidence type="ECO:0000256" key="4">
    <source>
        <dbReference type="ARBA" id="ARBA00061204"/>
    </source>
</evidence>
<dbReference type="InterPro" id="IPR013763">
    <property type="entry name" value="Cyclin-like_dom"/>
</dbReference>
<dbReference type="Pfam" id="PF02984">
    <property type="entry name" value="Cyclin_C"/>
    <property type="match status" value="1"/>
</dbReference>
<proteinExistence type="inferred from homology"/>
<dbReference type="CDD" id="cd20587">
    <property type="entry name" value="CYCLIN_AcCycT_rpt1"/>
    <property type="match status" value="1"/>
</dbReference>
<dbReference type="Pfam" id="PF00134">
    <property type="entry name" value="Cyclin_N"/>
    <property type="match status" value="1"/>
</dbReference>
<dbReference type="InterPro" id="IPR004367">
    <property type="entry name" value="Cyclin_C-dom"/>
</dbReference>
<dbReference type="Gene3D" id="1.10.472.10">
    <property type="entry name" value="Cyclin-like"/>
    <property type="match status" value="2"/>
</dbReference>
<organism evidence="8 9">
    <name type="scientific">Thlaspi arvense</name>
    <name type="common">Field penny-cress</name>
    <dbReference type="NCBI Taxonomy" id="13288"/>
    <lineage>
        <taxon>Eukaryota</taxon>
        <taxon>Viridiplantae</taxon>
        <taxon>Streptophyta</taxon>
        <taxon>Embryophyta</taxon>
        <taxon>Tracheophyta</taxon>
        <taxon>Spermatophyta</taxon>
        <taxon>Magnoliopsida</taxon>
        <taxon>eudicotyledons</taxon>
        <taxon>Gunneridae</taxon>
        <taxon>Pentapetalae</taxon>
        <taxon>rosids</taxon>
        <taxon>malvids</taxon>
        <taxon>Brassicales</taxon>
        <taxon>Brassicaceae</taxon>
        <taxon>Thlaspideae</taxon>
        <taxon>Thlaspi</taxon>
    </lineage>
</organism>